<dbReference type="Gene3D" id="2.40.128.640">
    <property type="match status" value="1"/>
</dbReference>
<sequence length="143" mass="15802">MIPLKSAALYFTVLLLIGAACNPEKTRTNPSPDLAHTSQNALDWSGTYSGTLPCASCPGIQTTLVLNEDGTYQLTTHYRDEAKPNTVKNVGTFSWDDNGQVITLNNQEAPNQYFLGENYLAKLDMEGQRITGELAEQYVLRKE</sequence>
<dbReference type="AlphaFoldDB" id="A0A521DXI6"/>
<dbReference type="Proteomes" id="UP000317557">
    <property type="component" value="Unassembled WGS sequence"/>
</dbReference>
<feature type="chain" id="PRO_5022216257" evidence="1">
    <location>
        <begin position="23"/>
        <end position="143"/>
    </location>
</feature>
<dbReference type="EMBL" id="FXTP01000009">
    <property type="protein sequence ID" value="SMO76308.1"/>
    <property type="molecule type" value="Genomic_DNA"/>
</dbReference>
<evidence type="ECO:0000256" key="1">
    <source>
        <dbReference type="SAM" id="SignalP"/>
    </source>
</evidence>
<keyword evidence="3" id="KW-1185">Reference proteome</keyword>
<dbReference type="Pfam" id="PF04170">
    <property type="entry name" value="NlpE"/>
    <property type="match status" value="1"/>
</dbReference>
<proteinExistence type="predicted"/>
<gene>
    <name evidence="2" type="ORF">SAMN06265219_109186</name>
</gene>
<accession>A0A521DXI6</accession>
<protein>
    <submittedName>
        <fullName evidence="2">Uncharacterized lipoprotein NlpE involved in copper resistance</fullName>
    </submittedName>
</protein>
<evidence type="ECO:0000313" key="3">
    <source>
        <dbReference type="Proteomes" id="UP000317557"/>
    </source>
</evidence>
<organism evidence="2 3">
    <name type="scientific">Gracilimonas mengyeensis</name>
    <dbReference type="NCBI Taxonomy" id="1302730"/>
    <lineage>
        <taxon>Bacteria</taxon>
        <taxon>Pseudomonadati</taxon>
        <taxon>Balneolota</taxon>
        <taxon>Balneolia</taxon>
        <taxon>Balneolales</taxon>
        <taxon>Balneolaceae</taxon>
        <taxon>Gracilimonas</taxon>
    </lineage>
</organism>
<dbReference type="PROSITE" id="PS51257">
    <property type="entry name" value="PROKAR_LIPOPROTEIN"/>
    <property type="match status" value="1"/>
</dbReference>
<keyword evidence="1" id="KW-0732">Signal</keyword>
<name>A0A521DXI6_9BACT</name>
<dbReference type="InterPro" id="IPR007298">
    <property type="entry name" value="Cu-R_lipoprotein_NlpE"/>
</dbReference>
<feature type="signal peptide" evidence="1">
    <location>
        <begin position="1"/>
        <end position="22"/>
    </location>
</feature>
<keyword evidence="2" id="KW-0449">Lipoprotein</keyword>
<dbReference type="OrthoDB" id="5348860at2"/>
<evidence type="ECO:0000313" key="2">
    <source>
        <dbReference type="EMBL" id="SMO76308.1"/>
    </source>
</evidence>
<reference evidence="2 3" key="1">
    <citation type="submission" date="2017-05" db="EMBL/GenBank/DDBJ databases">
        <authorList>
            <person name="Varghese N."/>
            <person name="Submissions S."/>
        </authorList>
    </citation>
    <scope>NUCLEOTIDE SEQUENCE [LARGE SCALE GENOMIC DNA]</scope>
    <source>
        <strain evidence="2 3">DSM 21985</strain>
    </source>
</reference>